<comment type="caution">
    <text evidence="1">The sequence shown here is derived from an EMBL/GenBank/DDBJ whole genome shotgun (WGS) entry which is preliminary data.</text>
</comment>
<protein>
    <submittedName>
        <fullName evidence="1">Uncharacterized protein</fullName>
    </submittedName>
</protein>
<organism evidence="1 2">
    <name type="scientific">Meloidogyne enterolobii</name>
    <name type="common">Root-knot nematode worm</name>
    <name type="synonym">Meloidogyne mayaguensis</name>
    <dbReference type="NCBI Taxonomy" id="390850"/>
    <lineage>
        <taxon>Eukaryota</taxon>
        <taxon>Metazoa</taxon>
        <taxon>Ecdysozoa</taxon>
        <taxon>Nematoda</taxon>
        <taxon>Chromadorea</taxon>
        <taxon>Rhabditida</taxon>
        <taxon>Tylenchina</taxon>
        <taxon>Tylenchomorpha</taxon>
        <taxon>Tylenchoidea</taxon>
        <taxon>Meloidogynidae</taxon>
        <taxon>Meloidogyninae</taxon>
        <taxon>Meloidogyne</taxon>
    </lineage>
</organism>
<dbReference type="Proteomes" id="UP001497535">
    <property type="component" value="Unassembled WGS sequence"/>
</dbReference>
<proteinExistence type="predicted"/>
<dbReference type="EMBL" id="CAVMJV010000033">
    <property type="protein sequence ID" value="CAK5077891.1"/>
    <property type="molecule type" value="Genomic_DNA"/>
</dbReference>
<name>A0ACB0ZFZ2_MELEN</name>
<keyword evidence="2" id="KW-1185">Reference proteome</keyword>
<evidence type="ECO:0000313" key="2">
    <source>
        <dbReference type="Proteomes" id="UP001497535"/>
    </source>
</evidence>
<gene>
    <name evidence="1" type="ORF">MENTE1834_LOCUS24860</name>
</gene>
<sequence length="82" mass="9058">MLQFKYSVAISSHSFFKSSGKSLSQGRFASHNFCINHFPFRRAGEMRPQGSKHSAIVASTFLFVHCFSSVIFGTGSFKDSAS</sequence>
<evidence type="ECO:0000313" key="1">
    <source>
        <dbReference type="EMBL" id="CAK5077891.1"/>
    </source>
</evidence>
<reference evidence="1" key="1">
    <citation type="submission" date="2023-11" db="EMBL/GenBank/DDBJ databases">
        <authorList>
            <person name="Poullet M."/>
        </authorList>
    </citation>
    <scope>NUCLEOTIDE SEQUENCE</scope>
    <source>
        <strain evidence="1">E1834</strain>
    </source>
</reference>
<accession>A0ACB0ZFZ2</accession>